<comment type="caution">
    <text evidence="1">The sequence shown here is derived from an EMBL/GenBank/DDBJ whole genome shotgun (WGS) entry which is preliminary data.</text>
</comment>
<evidence type="ECO:0000313" key="1">
    <source>
        <dbReference type="EMBL" id="KAJ9083921.1"/>
    </source>
</evidence>
<sequence length="189" mass="20946">MAEYAVVKPITSCQKKAHAKAQNLSQPQPIKETECAQEEASQPIQTPAHETQAVHDNVVDEPMEIIELAVQESMANPAQVLLDSCHNAVAQDNLQQAQTQELMINLAQVLLDSHHIAVAQENFQQAQTQDTPNQEQAPSAQDNGRPRRKVQTKLAAVTKPSCKVLPIMVQGYKLKRARHYDSNLKDIEA</sequence>
<keyword evidence="2" id="KW-1185">Reference proteome</keyword>
<gene>
    <name evidence="1" type="ORF">DSO57_1029629</name>
</gene>
<organism evidence="1 2">
    <name type="scientific">Entomophthora muscae</name>
    <dbReference type="NCBI Taxonomy" id="34485"/>
    <lineage>
        <taxon>Eukaryota</taxon>
        <taxon>Fungi</taxon>
        <taxon>Fungi incertae sedis</taxon>
        <taxon>Zoopagomycota</taxon>
        <taxon>Entomophthoromycotina</taxon>
        <taxon>Entomophthoromycetes</taxon>
        <taxon>Entomophthorales</taxon>
        <taxon>Entomophthoraceae</taxon>
        <taxon>Entomophthora</taxon>
    </lineage>
</organism>
<proteinExistence type="predicted"/>
<protein>
    <submittedName>
        <fullName evidence="1">Uncharacterized protein</fullName>
    </submittedName>
</protein>
<accession>A0ACC2UBH4</accession>
<dbReference type="EMBL" id="QTSX02000907">
    <property type="protein sequence ID" value="KAJ9083921.1"/>
    <property type="molecule type" value="Genomic_DNA"/>
</dbReference>
<evidence type="ECO:0000313" key="2">
    <source>
        <dbReference type="Proteomes" id="UP001165960"/>
    </source>
</evidence>
<dbReference type="Proteomes" id="UP001165960">
    <property type="component" value="Unassembled WGS sequence"/>
</dbReference>
<reference evidence="1" key="1">
    <citation type="submission" date="2022-04" db="EMBL/GenBank/DDBJ databases">
        <title>Genome of the entomopathogenic fungus Entomophthora muscae.</title>
        <authorList>
            <person name="Elya C."/>
            <person name="Lovett B.R."/>
            <person name="Lee E."/>
            <person name="Macias A.M."/>
            <person name="Hajek A.E."/>
            <person name="De Bivort B.L."/>
            <person name="Kasson M.T."/>
            <person name="De Fine Licht H.H."/>
            <person name="Stajich J.E."/>
        </authorList>
    </citation>
    <scope>NUCLEOTIDE SEQUENCE</scope>
    <source>
        <strain evidence="1">Berkeley</strain>
    </source>
</reference>
<name>A0ACC2UBH4_9FUNG</name>